<evidence type="ECO:0000313" key="4">
    <source>
        <dbReference type="Proteomes" id="UP000198546"/>
    </source>
</evidence>
<evidence type="ECO:0000259" key="2">
    <source>
        <dbReference type="Pfam" id="PF22747"/>
    </source>
</evidence>
<dbReference type="EMBL" id="LT629688">
    <property type="protein sequence ID" value="SDE05136.1"/>
    <property type="molecule type" value="Genomic_DNA"/>
</dbReference>
<accession>A0A1G6ZU81</accession>
<gene>
    <name evidence="3" type="ORF">SAMN04489747_2376</name>
</gene>
<dbReference type="RefSeq" id="WP_090593809.1">
    <property type="nucleotide sequence ID" value="NZ_LT629688.1"/>
</dbReference>
<evidence type="ECO:0000313" key="3">
    <source>
        <dbReference type="EMBL" id="SDE05136.1"/>
    </source>
</evidence>
<organism evidence="3 4">
    <name type="scientific">Auraticoccus monumenti</name>
    <dbReference type="NCBI Taxonomy" id="675864"/>
    <lineage>
        <taxon>Bacteria</taxon>
        <taxon>Bacillati</taxon>
        <taxon>Actinomycetota</taxon>
        <taxon>Actinomycetes</taxon>
        <taxon>Propionibacteriales</taxon>
        <taxon>Propionibacteriaceae</taxon>
        <taxon>Auraticoccus</taxon>
    </lineage>
</organism>
<proteinExistence type="predicted"/>
<evidence type="ECO:0008006" key="5">
    <source>
        <dbReference type="Google" id="ProtNLM"/>
    </source>
</evidence>
<evidence type="ECO:0000259" key="1">
    <source>
        <dbReference type="Pfam" id="PF09862"/>
    </source>
</evidence>
<protein>
    <recommendedName>
        <fullName evidence="5">DUF2089 domain-containing protein</fullName>
    </recommendedName>
</protein>
<dbReference type="AlphaFoldDB" id="A0A1G6ZU81"/>
<dbReference type="Pfam" id="PF09862">
    <property type="entry name" value="DUF2089"/>
    <property type="match status" value="1"/>
</dbReference>
<dbReference type="Proteomes" id="UP000198546">
    <property type="component" value="Chromosome i"/>
</dbReference>
<keyword evidence="4" id="KW-1185">Reference proteome</keyword>
<dbReference type="Pfam" id="PF22747">
    <property type="entry name" value="Zn_ribbon_DUF2089"/>
    <property type="match status" value="1"/>
</dbReference>
<dbReference type="InterPro" id="IPR053957">
    <property type="entry name" value="DUF2089_Zn_ribbon"/>
</dbReference>
<name>A0A1G6ZU81_9ACTN</name>
<reference evidence="3 4" key="1">
    <citation type="submission" date="2016-10" db="EMBL/GenBank/DDBJ databases">
        <authorList>
            <person name="de Groot N.N."/>
        </authorList>
    </citation>
    <scope>NUCLEOTIDE SEQUENCE [LARGE SCALE GENOMIC DNA]</scope>
    <source>
        <strain evidence="3 4">MON 2.2</strain>
    </source>
</reference>
<feature type="domain" description="DUF2089" evidence="2">
    <location>
        <begin position="19"/>
        <end position="50"/>
    </location>
</feature>
<dbReference type="OrthoDB" id="9797643at2"/>
<sequence>MSEEGRHTHATAHRAPSTCPVCDSSLQLTRLGCPGCGTEIAGIFEQCRFCALSSDDLETLTVFLASRGNLREVEKHLGVSYPTARQRFGQLLDRLGLGTEQTAPAVDRDQVLADVASGQITPAEAQRLLGGG</sequence>
<feature type="domain" description="DUF2089" evidence="1">
    <location>
        <begin position="52"/>
        <end position="97"/>
    </location>
</feature>
<dbReference type="STRING" id="675864.SAMN04489747_2376"/>
<dbReference type="InterPro" id="IPR018658">
    <property type="entry name" value="DUF2089"/>
</dbReference>